<evidence type="ECO:0000256" key="2">
    <source>
        <dbReference type="ARBA" id="ARBA00023136"/>
    </source>
</evidence>
<evidence type="ECO:0000313" key="5">
    <source>
        <dbReference type="Proteomes" id="UP000013111"/>
    </source>
</evidence>
<sequence length="87" mass="9839">MQSMQTFDFSDAAGKKIDGYHTVDFLGSYDLPVGKLSFSIENLLDRAYTTAWGRRAPGLYSPTYGDATLYSYKGRRRTFGLNYSVLF</sequence>
<dbReference type="EMBL" id="CAPB01000035">
    <property type="protein sequence ID" value="CCO95010.1"/>
    <property type="molecule type" value="Genomic_DNA"/>
</dbReference>
<reference evidence="4 5" key="1">
    <citation type="submission" date="2012-11" db="EMBL/GenBank/DDBJ databases">
        <authorList>
            <person name="Linke B."/>
        </authorList>
    </citation>
    <scope>NUCLEOTIDE SEQUENCE [LARGE SCALE GENOMIC DNA]</scope>
    <source>
        <strain evidence="5">CFBP 1232</strain>
    </source>
</reference>
<dbReference type="Gene3D" id="2.40.170.20">
    <property type="entry name" value="TonB-dependent receptor, beta-barrel domain"/>
    <property type="match status" value="1"/>
</dbReference>
<keyword evidence="3" id="KW-0998">Cell outer membrane</keyword>
<comment type="subcellular location">
    <subcellularLocation>
        <location evidence="1">Cell outer membrane</location>
    </subcellularLocation>
</comment>
<keyword evidence="2" id="KW-0472">Membrane</keyword>
<dbReference type="GO" id="GO:0009279">
    <property type="term" value="C:cell outer membrane"/>
    <property type="evidence" value="ECO:0007669"/>
    <property type="project" value="UniProtKB-SubCell"/>
</dbReference>
<organism evidence="4 5">
    <name type="scientific">Erwinia amylovora NBRC 12687 = CFBP 1232</name>
    <dbReference type="NCBI Taxonomy" id="1219359"/>
    <lineage>
        <taxon>Bacteria</taxon>
        <taxon>Pseudomonadati</taxon>
        <taxon>Pseudomonadota</taxon>
        <taxon>Gammaproteobacteria</taxon>
        <taxon>Enterobacterales</taxon>
        <taxon>Erwiniaceae</taxon>
        <taxon>Erwinia</taxon>
    </lineage>
</organism>
<accession>A0A831A3N3</accession>
<dbReference type="Proteomes" id="UP000013111">
    <property type="component" value="Unassembled WGS sequence"/>
</dbReference>
<comment type="caution">
    <text evidence="4">The sequence shown here is derived from an EMBL/GenBank/DDBJ whole genome shotgun (WGS) entry which is preliminary data.</text>
</comment>
<reference evidence="4 5" key="2">
    <citation type="submission" date="2013-04" db="EMBL/GenBank/DDBJ databases">
        <title>Comparative genomics of 12 strains of Erwinia amylovora identifies a pan-genome with a large conserved core and provides insights into host specificity.</title>
        <authorList>
            <person name="Mann R.A."/>
            <person name="Smits T.H.M."/>
            <person name="Buehlmann A."/>
            <person name="Blom J."/>
            <person name="Goesmann A."/>
            <person name="Frey J.E."/>
            <person name="Plummer K.M."/>
            <person name="Beer S.V."/>
            <person name="Luck J."/>
            <person name="Duffy B."/>
            <person name="Rodoni B."/>
        </authorList>
    </citation>
    <scope>NUCLEOTIDE SEQUENCE [LARGE SCALE GENOMIC DNA]</scope>
    <source>
        <strain evidence="5">CFBP 1232</strain>
    </source>
</reference>
<evidence type="ECO:0000256" key="3">
    <source>
        <dbReference type="ARBA" id="ARBA00023237"/>
    </source>
</evidence>
<evidence type="ECO:0000256" key="1">
    <source>
        <dbReference type="ARBA" id="ARBA00004442"/>
    </source>
</evidence>
<gene>
    <name evidence="4" type="ORF">BN437_3100</name>
</gene>
<dbReference type="AlphaFoldDB" id="A0A831A3N3"/>
<name>A0A831A3N3_ERWAM</name>
<keyword evidence="4" id="KW-0675">Receptor</keyword>
<dbReference type="SUPFAM" id="SSF56935">
    <property type="entry name" value="Porins"/>
    <property type="match status" value="1"/>
</dbReference>
<protein>
    <submittedName>
        <fullName evidence="4">Ferric aerobactin receptor</fullName>
    </submittedName>
</protein>
<proteinExistence type="predicted"/>
<dbReference type="InterPro" id="IPR036942">
    <property type="entry name" value="Beta-barrel_TonB_sf"/>
</dbReference>
<evidence type="ECO:0000313" key="4">
    <source>
        <dbReference type="EMBL" id="CCO95010.1"/>
    </source>
</evidence>